<evidence type="ECO:0000313" key="1">
    <source>
        <dbReference type="EMBL" id="KKY24294.1"/>
    </source>
</evidence>
<protein>
    <submittedName>
        <fullName evidence="1">Putative ankyrin unc44</fullName>
    </submittedName>
</protein>
<dbReference type="Gene3D" id="1.25.40.20">
    <property type="entry name" value="Ankyrin repeat-containing domain"/>
    <property type="match status" value="1"/>
</dbReference>
<proteinExistence type="predicted"/>
<sequence length="527" mass="59646">MQPCPNASDTQPEGQLQPREALRHAVPHRGLSYVYNTFLLQLAQISSNGVKGLARLVSHAKDRSSLTSNAEQRLAVLEEITPNLDSLAPGFGTGFAAQAEVLSGIKKTLSDLNSSQRLPAIQWLMRIRAILVENEHHQHMTESSITLAITLFMLSTALPKIREQNDEIMRLVERSQLPCENVPPINDTRIRPASSHKAQFDTTWLGWLIRFATTGEERYEIYSILQLRFLRVLLVFRLAVLWTKFGLKVKVPQMLSLSQMKIPRNHEVFLAIKKRDETALERILSTGQVRANYCDPDGNTLMSFTVSEGSETLTGLLLRYKADPNLTYGSDQDWHHGVSSALRMFPLAQGMEPELWNVADTAGWTIGHKTALHDTYEGIKYLFERCPIDTNAEIKEVGWRAIHVAAAYRNLGTFRFLCEYQNPAEHEWFTDRRGWSILHIAVASGCREIIAELLVMATQHESRLAARGPEVLDRLQDRLTDWCDHQSLPEALQRRRSSVMDVAVYSGHGEIYQGALQDATNRINARM</sequence>
<dbReference type="OrthoDB" id="366390at2759"/>
<dbReference type="PANTHER" id="PTHR24183">
    <property type="entry name" value="FIBRONECTIN TYPE 3 AND ANKYRIN REPEAT DOMAINS PROTEIN 1"/>
    <property type="match status" value="1"/>
</dbReference>
<accession>A0A0G2EPT0</accession>
<gene>
    <name evidence="1" type="ORF">UCRPC4_g02519</name>
</gene>
<dbReference type="PANTHER" id="PTHR24183:SF1">
    <property type="entry name" value="FIBRONECTIN TYPE 3 AND ANKYRIN REPEAT DOMAINS PROTEIN 1"/>
    <property type="match status" value="1"/>
</dbReference>
<reference evidence="1 2" key="1">
    <citation type="submission" date="2015-05" db="EMBL/GenBank/DDBJ databases">
        <title>Distinctive expansion of gene families associated with plant cell wall degradation and secondary metabolism in the genomes of grapevine trunk pathogens.</title>
        <authorList>
            <person name="Lawrence D.P."/>
            <person name="Travadon R."/>
            <person name="Rolshausen P.E."/>
            <person name="Baumgartner K."/>
        </authorList>
    </citation>
    <scope>NUCLEOTIDE SEQUENCE [LARGE SCALE GENOMIC DNA]</scope>
    <source>
        <strain evidence="1">UCRPC4</strain>
    </source>
</reference>
<keyword evidence="2" id="KW-1185">Reference proteome</keyword>
<dbReference type="Pfam" id="PF12796">
    <property type="entry name" value="Ank_2"/>
    <property type="match status" value="1"/>
</dbReference>
<dbReference type="AlphaFoldDB" id="A0A0G2EPT0"/>
<reference evidence="1 2" key="2">
    <citation type="submission" date="2015-05" db="EMBL/GenBank/DDBJ databases">
        <authorList>
            <person name="Morales-Cruz A."/>
            <person name="Amrine K.C."/>
            <person name="Cantu D."/>
        </authorList>
    </citation>
    <scope>NUCLEOTIDE SEQUENCE [LARGE SCALE GENOMIC DNA]</scope>
    <source>
        <strain evidence="1">UCRPC4</strain>
    </source>
</reference>
<organism evidence="1 2">
    <name type="scientific">Phaeomoniella chlamydospora</name>
    <name type="common">Phaeoacremonium chlamydosporum</name>
    <dbReference type="NCBI Taxonomy" id="158046"/>
    <lineage>
        <taxon>Eukaryota</taxon>
        <taxon>Fungi</taxon>
        <taxon>Dikarya</taxon>
        <taxon>Ascomycota</taxon>
        <taxon>Pezizomycotina</taxon>
        <taxon>Eurotiomycetes</taxon>
        <taxon>Chaetothyriomycetidae</taxon>
        <taxon>Phaeomoniellales</taxon>
        <taxon>Phaeomoniellaceae</taxon>
        <taxon>Phaeomoniella</taxon>
    </lineage>
</organism>
<dbReference type="InterPro" id="IPR036770">
    <property type="entry name" value="Ankyrin_rpt-contain_sf"/>
</dbReference>
<name>A0A0G2EPT0_PHACM</name>
<dbReference type="GO" id="GO:0042981">
    <property type="term" value="P:regulation of apoptotic process"/>
    <property type="evidence" value="ECO:0007669"/>
    <property type="project" value="TreeGrafter"/>
</dbReference>
<dbReference type="EMBL" id="LCWF01000061">
    <property type="protein sequence ID" value="KKY24294.1"/>
    <property type="molecule type" value="Genomic_DNA"/>
</dbReference>
<dbReference type="SMART" id="SM00248">
    <property type="entry name" value="ANK"/>
    <property type="match status" value="4"/>
</dbReference>
<dbReference type="InterPro" id="IPR002110">
    <property type="entry name" value="Ankyrin_rpt"/>
</dbReference>
<dbReference type="GO" id="GO:0005634">
    <property type="term" value="C:nucleus"/>
    <property type="evidence" value="ECO:0007669"/>
    <property type="project" value="TreeGrafter"/>
</dbReference>
<dbReference type="Proteomes" id="UP000053317">
    <property type="component" value="Unassembled WGS sequence"/>
</dbReference>
<dbReference type="SUPFAM" id="SSF48403">
    <property type="entry name" value="Ankyrin repeat"/>
    <property type="match status" value="1"/>
</dbReference>
<comment type="caution">
    <text evidence="1">The sequence shown here is derived from an EMBL/GenBank/DDBJ whole genome shotgun (WGS) entry which is preliminary data.</text>
</comment>
<evidence type="ECO:0000313" key="2">
    <source>
        <dbReference type="Proteomes" id="UP000053317"/>
    </source>
</evidence>